<dbReference type="PROSITE" id="PS50157">
    <property type="entry name" value="ZINC_FINGER_C2H2_2"/>
    <property type="match status" value="1"/>
</dbReference>
<keyword evidence="8" id="KW-1185">Reference proteome</keyword>
<dbReference type="OrthoDB" id="342064at2759"/>
<feature type="region of interest" description="Disordered" evidence="5">
    <location>
        <begin position="227"/>
        <end position="288"/>
    </location>
</feature>
<dbReference type="GO" id="GO:0008270">
    <property type="term" value="F:zinc ion binding"/>
    <property type="evidence" value="ECO:0007669"/>
    <property type="project" value="UniProtKB-KW"/>
</dbReference>
<dbReference type="Proteomes" id="UP000274922">
    <property type="component" value="Unassembled WGS sequence"/>
</dbReference>
<evidence type="ECO:0000256" key="2">
    <source>
        <dbReference type="ARBA" id="ARBA00005407"/>
    </source>
</evidence>
<feature type="region of interest" description="Disordered" evidence="5">
    <location>
        <begin position="645"/>
        <end position="674"/>
    </location>
</feature>
<gene>
    <name evidence="7" type="ORF">CXG81DRAFT_27956</name>
</gene>
<dbReference type="GO" id="GO:0016604">
    <property type="term" value="C:nuclear body"/>
    <property type="evidence" value="ECO:0007669"/>
    <property type="project" value="TreeGrafter"/>
</dbReference>
<evidence type="ECO:0000259" key="6">
    <source>
        <dbReference type="PROSITE" id="PS50157"/>
    </source>
</evidence>
<feature type="compositionally biased region" description="Low complexity" evidence="5">
    <location>
        <begin position="236"/>
        <end position="254"/>
    </location>
</feature>
<feature type="region of interest" description="Disordered" evidence="5">
    <location>
        <begin position="27"/>
        <end position="48"/>
    </location>
</feature>
<feature type="region of interest" description="Disordered" evidence="5">
    <location>
        <begin position="814"/>
        <end position="893"/>
    </location>
</feature>
<dbReference type="InterPro" id="IPR039727">
    <property type="entry name" value="SE/Ars2"/>
</dbReference>
<feature type="compositionally biased region" description="Basic and acidic residues" evidence="5">
    <location>
        <begin position="38"/>
        <end position="47"/>
    </location>
</feature>
<evidence type="ECO:0000256" key="3">
    <source>
        <dbReference type="ARBA" id="ARBA00023242"/>
    </source>
</evidence>
<dbReference type="InterPro" id="IPR007042">
    <property type="entry name" value="SERRATE/Ars2_C"/>
</dbReference>
<evidence type="ECO:0000256" key="1">
    <source>
        <dbReference type="ARBA" id="ARBA00004123"/>
    </source>
</evidence>
<feature type="compositionally biased region" description="Basic and acidic residues" evidence="5">
    <location>
        <begin position="836"/>
        <end position="847"/>
    </location>
</feature>
<keyword evidence="3" id="KW-0539">Nucleus</keyword>
<reference evidence="8" key="1">
    <citation type="journal article" date="2018" name="Nat. Microbiol.">
        <title>Leveraging single-cell genomics to expand the fungal tree of life.</title>
        <authorList>
            <person name="Ahrendt S.R."/>
            <person name="Quandt C.A."/>
            <person name="Ciobanu D."/>
            <person name="Clum A."/>
            <person name="Salamov A."/>
            <person name="Andreopoulos B."/>
            <person name="Cheng J.F."/>
            <person name="Woyke T."/>
            <person name="Pelin A."/>
            <person name="Henrissat B."/>
            <person name="Reynolds N.K."/>
            <person name="Benny G.L."/>
            <person name="Smith M.E."/>
            <person name="James T.Y."/>
            <person name="Grigoriev I.V."/>
        </authorList>
    </citation>
    <scope>NUCLEOTIDE SEQUENCE [LARGE SCALE GENOMIC DNA]</scope>
    <source>
        <strain evidence="8">ATCC 52028</strain>
    </source>
</reference>
<sequence>MSGQDDRAVYSRGDYYQGSGYGYASQYGDVYKRGRSPSPDDGHDRVTKMPRHATLPASGDYYAPSYHTANDGIVNYRGTGVSGGPGSAGIAHRGGSYYTPAGTSGRSAASGAAAASSDLKDPTGMDCVVSYAYFEAWYRQHTRALGGAGNNRGVKEIQERYDKYKLNAETRQYGLFFGLKKDVAWFRERYHPKVTDLRADVEAMKQRALTAFMARLDQGDLDGVSFEAAVPPAPAPTTAAAPAAEPMATDASPDADADTKPVTDASKDGDAADAATPGDAQRTVETKPVAEATMADAADKDADVDDAATDATATNGDATGDAAGAPAAATPVPATPAADAAKTPALIDVVETKSTSVVKPGILDVAPTTAFIASLPEDVPRAALVDAVKAAPGFAYVALADPRPDREYGRYGWIVCEPGTPIADVISAVDNQAVAGASTLHVTEHTYAKPKLRVLPTAFSYWPRLIHDARQALEVAQHLDASLIRQEEAPVADGDAAAADAAAPADGAAAAANGDAAPADGDAPADAAVAATTDKAIKPATGCQLVLERLSAEFVGLAVETACHMVEAAHGDAVATVAATGCAPEAAAAQASEDVQRAQNLILRALDLLILYLRCVHFYDYYSGTMTQSLEDLLRRTTIMTRRAPFPLGAKPPPAPSSSRAAAAAATAAAPSSSEAEASEASAAALAATIDKRVKLLMDTLSPEELTKLGVKDFGSEYERLVEDRIQQMAGEKYRCRLCSKPFKAPEFVKKHLGLKHPEMRADLQEQVTFYNNFVRDASKVAMSAAFAPSPALQTLFAQVQARAEQAAAAAVAASRDRDGAGAGKDGRNANGTRAHRADSGDRRGRGYDGSMPPRARREPPPPRDARMDPRSLRSYQDLDSMPAGGDMDISYD</sequence>
<feature type="domain" description="C2H2-type" evidence="6">
    <location>
        <begin position="734"/>
        <end position="762"/>
    </location>
</feature>
<dbReference type="Pfam" id="PF12066">
    <property type="entry name" value="SERRATE_Ars2_N"/>
    <property type="match status" value="1"/>
</dbReference>
<dbReference type="Pfam" id="PF04959">
    <property type="entry name" value="ARS2"/>
    <property type="match status" value="1"/>
</dbReference>
<feature type="compositionally biased region" description="Basic and acidic residues" evidence="5">
    <location>
        <begin position="856"/>
        <end position="872"/>
    </location>
</feature>
<dbReference type="PANTHER" id="PTHR13165">
    <property type="entry name" value="ARSENITE-RESISTANCE PROTEIN 2"/>
    <property type="match status" value="1"/>
</dbReference>
<feature type="compositionally biased region" description="Basic and acidic residues" evidence="5">
    <location>
        <begin position="257"/>
        <end position="270"/>
    </location>
</feature>
<accession>A0A4P9X2X2</accession>
<keyword evidence="4" id="KW-0863">Zinc-finger</keyword>
<keyword evidence="4" id="KW-0862">Zinc</keyword>
<dbReference type="InterPro" id="IPR021933">
    <property type="entry name" value="SERRATE/Ars2_N"/>
</dbReference>
<dbReference type="PANTHER" id="PTHR13165:SF0">
    <property type="entry name" value="SERRATE RNA EFFECTOR MOLECULE HOMOLOG"/>
    <property type="match status" value="1"/>
</dbReference>
<organism evidence="7 8">
    <name type="scientific">Caulochytrium protostelioides</name>
    <dbReference type="NCBI Taxonomy" id="1555241"/>
    <lineage>
        <taxon>Eukaryota</taxon>
        <taxon>Fungi</taxon>
        <taxon>Fungi incertae sedis</taxon>
        <taxon>Chytridiomycota</taxon>
        <taxon>Chytridiomycota incertae sedis</taxon>
        <taxon>Chytridiomycetes</taxon>
        <taxon>Caulochytriales</taxon>
        <taxon>Caulochytriaceae</taxon>
        <taxon>Caulochytrium</taxon>
    </lineage>
</organism>
<feature type="compositionally biased region" description="Basic and acidic residues" evidence="5">
    <location>
        <begin position="815"/>
        <end position="828"/>
    </location>
</feature>
<dbReference type="PROSITE" id="PS00028">
    <property type="entry name" value="ZINC_FINGER_C2H2_1"/>
    <property type="match status" value="1"/>
</dbReference>
<dbReference type="EMBL" id="ML014301">
    <property type="protein sequence ID" value="RKO99276.1"/>
    <property type="molecule type" value="Genomic_DNA"/>
</dbReference>
<dbReference type="InterPro" id="IPR013087">
    <property type="entry name" value="Znf_C2H2_type"/>
</dbReference>
<evidence type="ECO:0000313" key="8">
    <source>
        <dbReference type="Proteomes" id="UP000274922"/>
    </source>
</evidence>
<comment type="subcellular location">
    <subcellularLocation>
        <location evidence="1">Nucleus</location>
    </subcellularLocation>
</comment>
<evidence type="ECO:0000256" key="5">
    <source>
        <dbReference type="SAM" id="MobiDB-lite"/>
    </source>
</evidence>
<proteinExistence type="inferred from homology"/>
<dbReference type="AlphaFoldDB" id="A0A4P9X2X2"/>
<feature type="compositionally biased region" description="Low complexity" evidence="5">
    <location>
        <begin position="657"/>
        <end position="674"/>
    </location>
</feature>
<keyword evidence="4" id="KW-0479">Metal-binding</keyword>
<evidence type="ECO:0000256" key="4">
    <source>
        <dbReference type="PROSITE-ProRule" id="PRU00042"/>
    </source>
</evidence>
<feature type="region of interest" description="Disordered" evidence="5">
    <location>
        <begin position="310"/>
        <end position="336"/>
    </location>
</feature>
<evidence type="ECO:0000313" key="7">
    <source>
        <dbReference type="EMBL" id="RKO99276.1"/>
    </source>
</evidence>
<dbReference type="STRING" id="1555241.A0A4P9X2X2"/>
<name>A0A4P9X2X2_9FUNG</name>
<comment type="similarity">
    <text evidence="2">Belongs to the ARS2 family.</text>
</comment>
<protein>
    <recommendedName>
        <fullName evidence="6">C2H2-type domain-containing protein</fullName>
    </recommendedName>
</protein>
<dbReference type="GO" id="GO:0031053">
    <property type="term" value="P:primary miRNA processing"/>
    <property type="evidence" value="ECO:0007669"/>
    <property type="project" value="TreeGrafter"/>
</dbReference>